<comment type="caution">
    <text evidence="5">The sequence shown here is derived from an EMBL/GenBank/DDBJ whole genome shotgun (WGS) entry which is preliminary data.</text>
</comment>
<dbReference type="GO" id="GO:0005829">
    <property type="term" value="C:cytosol"/>
    <property type="evidence" value="ECO:0007669"/>
    <property type="project" value="TreeGrafter"/>
</dbReference>
<dbReference type="GeneID" id="95570856"/>
<dbReference type="RefSeq" id="WP_008080044.1">
    <property type="nucleotide sequence ID" value="NZ_AEVT01000099.1"/>
</dbReference>
<reference evidence="5 6" key="1">
    <citation type="journal article" date="2012" name="Int. J. Syst. Evol. Microbiol.">
        <title>Vibrio caribbeanicus sp. nov., isolated from the marine sponge Scleritoderma cyanea.</title>
        <authorList>
            <person name="Hoffmann M."/>
            <person name="Monday S.R."/>
            <person name="Allard M.W."/>
            <person name="Strain E.A."/>
            <person name="Whittaker P."/>
            <person name="Naum M."/>
            <person name="McCarthy P.J."/>
            <person name="Lopez J.V."/>
            <person name="Fischer M."/>
            <person name="Brown E.W."/>
        </authorList>
    </citation>
    <scope>NUCLEOTIDE SEQUENCE [LARGE SCALE GENOMIC DNA]</scope>
    <source>
        <strain evidence="6">DSMZ 21326</strain>
    </source>
</reference>
<dbReference type="InterPro" id="IPR009057">
    <property type="entry name" value="Homeodomain-like_sf"/>
</dbReference>
<dbReference type="Gene3D" id="1.10.10.60">
    <property type="entry name" value="Homeodomain-like"/>
    <property type="match status" value="1"/>
</dbReference>
<evidence type="ECO:0000259" key="4">
    <source>
        <dbReference type="PROSITE" id="PS01124"/>
    </source>
</evidence>
<dbReference type="InterPro" id="IPR020449">
    <property type="entry name" value="Tscrpt_reg_AraC-type_HTH"/>
</dbReference>
<dbReference type="SUPFAM" id="SSF46689">
    <property type="entry name" value="Homeodomain-like"/>
    <property type="match status" value="1"/>
</dbReference>
<dbReference type="InterPro" id="IPR018060">
    <property type="entry name" value="HTH_AraC"/>
</dbReference>
<dbReference type="SMART" id="SM00342">
    <property type="entry name" value="HTH_ARAC"/>
    <property type="match status" value="1"/>
</dbReference>
<dbReference type="Pfam" id="PF12833">
    <property type="entry name" value="HTH_18"/>
    <property type="match status" value="1"/>
</dbReference>
<dbReference type="InterPro" id="IPR032687">
    <property type="entry name" value="AraC-type_N"/>
</dbReference>
<dbReference type="GO" id="GO:0003700">
    <property type="term" value="F:DNA-binding transcription factor activity"/>
    <property type="evidence" value="ECO:0007669"/>
    <property type="project" value="InterPro"/>
</dbReference>
<organism evidence="5 6">
    <name type="scientific">Vibrio sinaloensis DSM 21326</name>
    <dbReference type="NCBI Taxonomy" id="945550"/>
    <lineage>
        <taxon>Bacteria</taxon>
        <taxon>Pseudomonadati</taxon>
        <taxon>Pseudomonadota</taxon>
        <taxon>Gammaproteobacteria</taxon>
        <taxon>Vibrionales</taxon>
        <taxon>Vibrionaceae</taxon>
        <taxon>Vibrio</taxon>
        <taxon>Vibrio oreintalis group</taxon>
    </lineage>
</organism>
<keyword evidence="2" id="KW-0238">DNA-binding</keyword>
<evidence type="ECO:0000256" key="1">
    <source>
        <dbReference type="ARBA" id="ARBA00023015"/>
    </source>
</evidence>
<feature type="domain" description="HTH araC/xylS-type" evidence="4">
    <location>
        <begin position="233"/>
        <end position="330"/>
    </location>
</feature>
<accession>E8MBC7</accession>
<evidence type="ECO:0000313" key="6">
    <source>
        <dbReference type="Proteomes" id="UP000006228"/>
    </source>
</evidence>
<dbReference type="PROSITE" id="PS01124">
    <property type="entry name" value="HTH_ARAC_FAMILY_2"/>
    <property type="match status" value="1"/>
</dbReference>
<dbReference type="EMBL" id="AEVT01000099">
    <property type="protein sequence ID" value="EGA68710.1"/>
    <property type="molecule type" value="Genomic_DNA"/>
</dbReference>
<dbReference type="Pfam" id="PF12625">
    <property type="entry name" value="Arabinose_bd"/>
    <property type="match status" value="1"/>
</dbReference>
<name>E8MBC7_PHOS4</name>
<dbReference type="PANTHER" id="PTHR47894:SF4">
    <property type="entry name" value="HTH-TYPE TRANSCRIPTIONAL REGULATOR GADX"/>
    <property type="match status" value="1"/>
</dbReference>
<proteinExistence type="predicted"/>
<dbReference type="PRINTS" id="PR00032">
    <property type="entry name" value="HTHARAC"/>
</dbReference>
<sequence length="335" mass="38524">MNDVRFMRALAIRQIHMMAKHRYGISDNELHIPESALENPMTLLPISEVNRWFETVEKRSGNPDFVLDITKEVELTRLGAISRWLFSGHDLASTFRRINYGLSALQSGAYLSGAQSGAILKWVYQNPFIEAQCKVHDSVRIAVVMTKILRSYIDPDFVPLRVMLSGSRKNSDKYQAFFGCDIEWSHSKTEVWFHSDLRMATKPHTKLSQKRLAMNFSDLDEFLNMPEPDDEVKVIYEIINYSCHYGLPTLERVAGLLGLSTQQFQRRLHAVGMNFTMVMGYVLSNTAVNLMGRGMSIEDVALRLGYQNCASFNRMFKKHRGLTPKQYQQQFHDLV</sequence>
<evidence type="ECO:0000313" key="5">
    <source>
        <dbReference type="EMBL" id="EGA68710.1"/>
    </source>
</evidence>
<keyword evidence="1" id="KW-0805">Transcription regulation</keyword>
<dbReference type="PANTHER" id="PTHR47894">
    <property type="entry name" value="HTH-TYPE TRANSCRIPTIONAL REGULATOR GADX"/>
    <property type="match status" value="1"/>
</dbReference>
<dbReference type="GO" id="GO:0000976">
    <property type="term" value="F:transcription cis-regulatory region binding"/>
    <property type="evidence" value="ECO:0007669"/>
    <property type="project" value="TreeGrafter"/>
</dbReference>
<evidence type="ECO:0000256" key="2">
    <source>
        <dbReference type="ARBA" id="ARBA00023125"/>
    </source>
</evidence>
<dbReference type="Proteomes" id="UP000006228">
    <property type="component" value="Unassembled WGS sequence"/>
</dbReference>
<evidence type="ECO:0000256" key="3">
    <source>
        <dbReference type="ARBA" id="ARBA00023163"/>
    </source>
</evidence>
<protein>
    <recommendedName>
        <fullName evidence="4">HTH araC/xylS-type domain-containing protein</fullName>
    </recommendedName>
</protein>
<dbReference type="eggNOG" id="COG2207">
    <property type="taxonomic scope" value="Bacteria"/>
</dbReference>
<gene>
    <name evidence="5" type="ORF">VISI1226_03680</name>
</gene>
<dbReference type="AlphaFoldDB" id="E8MBC7"/>
<keyword evidence="3" id="KW-0804">Transcription</keyword>